<gene>
    <name evidence="1" type="ORF">ENS41_08315</name>
</gene>
<dbReference type="InterPro" id="IPR042307">
    <property type="entry name" value="Reeler_sf"/>
</dbReference>
<proteinExistence type="predicted"/>
<protein>
    <submittedName>
        <fullName evidence="1">Uncharacterized protein</fullName>
    </submittedName>
</protein>
<organism evidence="1">
    <name type="scientific">candidate division WOR-3 bacterium</name>
    <dbReference type="NCBI Taxonomy" id="2052148"/>
    <lineage>
        <taxon>Bacteria</taxon>
        <taxon>Bacteria division WOR-3</taxon>
    </lineage>
</organism>
<reference evidence="1" key="1">
    <citation type="journal article" date="2020" name="mSystems">
        <title>Genome- and Community-Level Interaction Insights into Carbon Utilization and Element Cycling Functions of Hydrothermarchaeota in Hydrothermal Sediment.</title>
        <authorList>
            <person name="Zhou Z."/>
            <person name="Liu Y."/>
            <person name="Xu W."/>
            <person name="Pan J."/>
            <person name="Luo Z.H."/>
            <person name="Li M."/>
        </authorList>
    </citation>
    <scope>NUCLEOTIDE SEQUENCE [LARGE SCALE GENOMIC DNA]</scope>
    <source>
        <strain evidence="1">SpSt-488</strain>
    </source>
</reference>
<evidence type="ECO:0000313" key="1">
    <source>
        <dbReference type="EMBL" id="HGK28928.1"/>
    </source>
</evidence>
<comment type="caution">
    <text evidence="1">The sequence shown here is derived from an EMBL/GenBank/DDBJ whole genome shotgun (WGS) entry which is preliminary data.</text>
</comment>
<dbReference type="Gene3D" id="2.60.40.4060">
    <property type="entry name" value="Reeler domain"/>
    <property type="match status" value="1"/>
</dbReference>
<name>A0A7C4CEG1_UNCW3</name>
<dbReference type="EMBL" id="DSUT01000176">
    <property type="protein sequence ID" value="HGK28928.1"/>
    <property type="molecule type" value="Genomic_DNA"/>
</dbReference>
<dbReference type="AlphaFoldDB" id="A0A7C4CEG1"/>
<dbReference type="Gene3D" id="2.60.40.4070">
    <property type="match status" value="1"/>
</dbReference>
<accession>A0A7C4CEG1</accession>
<dbReference type="NCBIfam" id="NF041895">
    <property type="entry name" value="choice_anch_V"/>
    <property type="match status" value="1"/>
</dbReference>
<sequence length="268" mass="28930">MFRLIVCISLCATAAAGYSSGPPDGKTGRPGEGTCADCHSFSGSGDSTFLSGLPVGGYKPESTYALTLTVNYSGQRRWGFEITATDQSQTQAGQFVVSDSVHTRLSSSGGRQYVKQTTAGTFANQTSATWQFGWRAPAASVGPVTFYWCANAANNNGSAAGDYSLTASLTIPEAGIEEEPTPRRQLWHYSSPGRNRVVIHYRGIPEQPVRIWSAEGRLVRTLRPTTDGEALRLDWDGHDEAGRLVPEAGYFIRLGSEVSEVVRVQLVR</sequence>